<evidence type="ECO:0000313" key="4">
    <source>
        <dbReference type="Proteomes" id="UP000228809"/>
    </source>
</evidence>
<protein>
    <submittedName>
        <fullName evidence="3">Excinuclease ABC subunit C</fullName>
    </submittedName>
</protein>
<dbReference type="SUPFAM" id="SSF82771">
    <property type="entry name" value="GIY-YIG endonuclease"/>
    <property type="match status" value="1"/>
</dbReference>
<dbReference type="SMART" id="SM00465">
    <property type="entry name" value="GIYc"/>
    <property type="match status" value="1"/>
</dbReference>
<comment type="caution">
    <text evidence="3">The sequence shown here is derived from an EMBL/GenBank/DDBJ whole genome shotgun (WGS) entry which is preliminary data.</text>
</comment>
<dbReference type="PANTHER" id="PTHR34477">
    <property type="entry name" value="UPF0213 PROTEIN YHBQ"/>
    <property type="match status" value="1"/>
</dbReference>
<feature type="domain" description="GIY-YIG" evidence="2">
    <location>
        <begin position="1"/>
        <end position="77"/>
    </location>
</feature>
<proteinExistence type="inferred from homology"/>
<dbReference type="Proteomes" id="UP000228809">
    <property type="component" value="Unassembled WGS sequence"/>
</dbReference>
<evidence type="ECO:0000313" key="3">
    <source>
        <dbReference type="EMBL" id="PIT90938.1"/>
    </source>
</evidence>
<dbReference type="InterPro" id="IPR050190">
    <property type="entry name" value="UPF0213_domain"/>
</dbReference>
<dbReference type="Pfam" id="PF01541">
    <property type="entry name" value="GIY-YIG"/>
    <property type="match status" value="1"/>
</dbReference>
<dbReference type="AlphaFoldDB" id="A0A2M6WDS8"/>
<comment type="similarity">
    <text evidence="1">Belongs to the UPF0213 family.</text>
</comment>
<evidence type="ECO:0000256" key="1">
    <source>
        <dbReference type="ARBA" id="ARBA00007435"/>
    </source>
</evidence>
<evidence type="ECO:0000259" key="2">
    <source>
        <dbReference type="PROSITE" id="PS50164"/>
    </source>
</evidence>
<dbReference type="InterPro" id="IPR035901">
    <property type="entry name" value="GIY-YIG_endonuc_sf"/>
</dbReference>
<accession>A0A2M6WDS8</accession>
<dbReference type="EMBL" id="PFBJ01000018">
    <property type="protein sequence ID" value="PIT90938.1"/>
    <property type="molecule type" value="Genomic_DNA"/>
</dbReference>
<name>A0A2M6WDS8_9BACT</name>
<sequence length="87" mass="10838">MYWVYVLRQSKTRELYIGKTNDLKRRLRDHQKGRQSATRRKDGEWRIVYAEMYISKRDADERERKLKQHGSNKRWLLERIKHSVFED</sequence>
<dbReference type="InterPro" id="IPR000305">
    <property type="entry name" value="GIY-YIG_endonuc"/>
</dbReference>
<dbReference type="PANTHER" id="PTHR34477:SF1">
    <property type="entry name" value="UPF0213 PROTEIN YHBQ"/>
    <property type="match status" value="1"/>
</dbReference>
<dbReference type="PROSITE" id="PS50164">
    <property type="entry name" value="GIY_YIG"/>
    <property type="match status" value="1"/>
</dbReference>
<organism evidence="3 4">
    <name type="scientific">Candidatus Kaiserbacteria bacterium CG10_big_fil_rev_8_21_14_0_10_49_17</name>
    <dbReference type="NCBI Taxonomy" id="1974609"/>
    <lineage>
        <taxon>Bacteria</taxon>
        <taxon>Candidatus Kaiseribacteriota</taxon>
    </lineage>
</organism>
<reference evidence="4" key="1">
    <citation type="submission" date="2017-09" db="EMBL/GenBank/DDBJ databases">
        <title>Depth-based differentiation of microbial function through sediment-hosted aquifers and enrichment of novel symbionts in the deep terrestrial subsurface.</title>
        <authorList>
            <person name="Probst A.J."/>
            <person name="Ladd B."/>
            <person name="Jarett J.K."/>
            <person name="Geller-Mcgrath D.E."/>
            <person name="Sieber C.M.K."/>
            <person name="Emerson J.B."/>
            <person name="Anantharaman K."/>
            <person name="Thomas B.C."/>
            <person name="Malmstrom R."/>
            <person name="Stieglmeier M."/>
            <person name="Klingl A."/>
            <person name="Woyke T."/>
            <person name="Ryan C.M."/>
            <person name="Banfield J.F."/>
        </authorList>
    </citation>
    <scope>NUCLEOTIDE SEQUENCE [LARGE SCALE GENOMIC DNA]</scope>
</reference>
<gene>
    <name evidence="3" type="ORF">COU17_03210</name>
</gene>
<dbReference type="Gene3D" id="3.40.1440.10">
    <property type="entry name" value="GIY-YIG endonuclease"/>
    <property type="match status" value="1"/>
</dbReference>